<dbReference type="PANTHER" id="PTHR24320:SF272">
    <property type="entry name" value="NAD(P)-BINDING ROSSMANN-FOLD SUPERFAMILY PROTEIN"/>
    <property type="match status" value="1"/>
</dbReference>
<dbReference type="OrthoDB" id="191139at2759"/>
<evidence type="ECO:0000313" key="4">
    <source>
        <dbReference type="EMBL" id="KAE8347866.1"/>
    </source>
</evidence>
<sequence>MSRYAEAHSNPAGPGDARPTALQIINDEAVAGKLAGKVIVITGTSSGIGIETARALSLTGARLFLTARDLDKAKSALEGILERERVELVEMDNTSLNSVRAAAKAILQKSNDQVNILVNNAGIMALPKLEYTKDGFEMQFGVNHLAHFLLFQLLRPALLASASPEFSSRVVNVSSSAHHIASINESDNYNFEKSEYNDWVSYGQAKTANIYMANEIERRYGSRGLHATSVHPGIVSTALMQHMDPATVETFKRDEKMYKIMKSPEQGAATTVWAAIGQEWEKKGGEYLAECGRTTRGDDNREVAGVGFAGHAYDAEKEARLWKDSLKMVGLTDDE</sequence>
<dbReference type="InterPro" id="IPR036291">
    <property type="entry name" value="NAD(P)-bd_dom_sf"/>
</dbReference>
<proteinExistence type="inferred from homology"/>
<dbReference type="EMBL" id="ML737112">
    <property type="protein sequence ID" value="KAE8347866.1"/>
    <property type="molecule type" value="Genomic_DNA"/>
</dbReference>
<evidence type="ECO:0000256" key="2">
    <source>
        <dbReference type="ARBA" id="ARBA00022857"/>
    </source>
</evidence>
<dbReference type="GO" id="GO:0016491">
    <property type="term" value="F:oxidoreductase activity"/>
    <property type="evidence" value="ECO:0007669"/>
    <property type="project" value="UniProtKB-KW"/>
</dbReference>
<reference evidence="4" key="2">
    <citation type="submission" date="2019-04" db="EMBL/GenBank/DDBJ databases">
        <title>Friends and foes A comparative genomics study of 23 Aspergillus species from section Flavi.</title>
        <authorList>
            <consortium name="DOE Joint Genome Institute"/>
            <person name="Kjaerbolling I."/>
            <person name="Vesth T."/>
            <person name="Frisvad J.C."/>
            <person name="Nybo J.L."/>
            <person name="Theobald S."/>
            <person name="Kildgaard S."/>
            <person name="Isbrandt T."/>
            <person name="Kuo A."/>
            <person name="Sato A."/>
            <person name="Lyhne E.K."/>
            <person name="Kogle M.E."/>
            <person name="Wiebenga A."/>
            <person name="Kun R.S."/>
            <person name="Lubbers R.J."/>
            <person name="Makela M.R."/>
            <person name="Barry K."/>
            <person name="Chovatia M."/>
            <person name="Clum A."/>
            <person name="Daum C."/>
            <person name="Haridas S."/>
            <person name="He G."/>
            <person name="LaButti K."/>
            <person name="Lipzen A."/>
            <person name="Mondo S."/>
            <person name="Riley R."/>
            <person name="Salamov A."/>
            <person name="Simmons B.A."/>
            <person name="Magnuson J.K."/>
            <person name="Henrissat B."/>
            <person name="Mortensen U.H."/>
            <person name="Larsen T.O."/>
            <person name="Devries R.P."/>
            <person name="Grigoriev I.V."/>
            <person name="Machida M."/>
            <person name="Baker S.E."/>
            <person name="Andersen M.R."/>
        </authorList>
    </citation>
    <scope>NUCLEOTIDE SEQUENCE</scope>
    <source>
        <strain evidence="4">CBS 117612</strain>
    </source>
</reference>
<keyword evidence="6" id="KW-1185">Reference proteome</keyword>
<evidence type="ECO:0000313" key="6">
    <source>
        <dbReference type="Proteomes" id="UP000231358"/>
    </source>
</evidence>
<dbReference type="Proteomes" id="UP000231358">
    <property type="component" value="Unassembled WGS sequence"/>
</dbReference>
<evidence type="ECO:0000256" key="3">
    <source>
        <dbReference type="ARBA" id="ARBA00023002"/>
    </source>
</evidence>
<protein>
    <submittedName>
        <fullName evidence="5">NAD(P)-binding Rossmann-fold containing protein</fullName>
    </submittedName>
</protein>
<dbReference type="InterPro" id="IPR002347">
    <property type="entry name" value="SDR_fam"/>
</dbReference>
<evidence type="ECO:0000313" key="5">
    <source>
        <dbReference type="EMBL" id="PIG87877.1"/>
    </source>
</evidence>
<accession>A0A2G7G4V7</accession>
<keyword evidence="2" id="KW-0521">NADP</keyword>
<dbReference type="Pfam" id="PF00106">
    <property type="entry name" value="adh_short"/>
    <property type="match status" value="1"/>
</dbReference>
<dbReference type="AlphaFoldDB" id="A0A2G7G4V7"/>
<reference evidence="5 6" key="1">
    <citation type="submission" date="2017-05" db="EMBL/GenBank/DDBJ databases">
        <title>Genome sequence for an aflatoxigenic pathogen of Argentinian peanut, Aspergillus arachidicola.</title>
        <authorList>
            <person name="Moore G."/>
            <person name="Beltz S.B."/>
            <person name="Mack B.M."/>
        </authorList>
    </citation>
    <scope>NUCLEOTIDE SEQUENCE [LARGE SCALE GENOMIC DNA]</scope>
    <source>
        <strain evidence="5 6">CBS 117610</strain>
    </source>
</reference>
<keyword evidence="3" id="KW-0560">Oxidoreductase</keyword>
<dbReference type="PRINTS" id="PR00081">
    <property type="entry name" value="GDHRDH"/>
</dbReference>
<dbReference type="EMBL" id="NEXV01000122">
    <property type="protein sequence ID" value="PIG87877.1"/>
    <property type="molecule type" value="Genomic_DNA"/>
</dbReference>
<dbReference type="SUPFAM" id="SSF51735">
    <property type="entry name" value="NAD(P)-binding Rossmann-fold domains"/>
    <property type="match status" value="1"/>
</dbReference>
<dbReference type="STRING" id="656916.A0A2G7G4V7"/>
<gene>
    <name evidence="5" type="ORF">AARAC_000843</name>
    <name evidence="4" type="ORF">BDV24DRAFT_157345</name>
</gene>
<comment type="similarity">
    <text evidence="1">Belongs to the short-chain dehydrogenases/reductases (SDR) family.</text>
</comment>
<organism evidence="5 6">
    <name type="scientific">Aspergillus arachidicola</name>
    <dbReference type="NCBI Taxonomy" id="656916"/>
    <lineage>
        <taxon>Eukaryota</taxon>
        <taxon>Fungi</taxon>
        <taxon>Dikarya</taxon>
        <taxon>Ascomycota</taxon>
        <taxon>Pezizomycotina</taxon>
        <taxon>Eurotiomycetes</taxon>
        <taxon>Eurotiomycetidae</taxon>
        <taxon>Eurotiales</taxon>
        <taxon>Aspergillaceae</taxon>
        <taxon>Aspergillus</taxon>
        <taxon>Aspergillus subgen. Circumdati</taxon>
    </lineage>
</organism>
<dbReference type="Proteomes" id="UP000325558">
    <property type="component" value="Unassembled WGS sequence"/>
</dbReference>
<evidence type="ECO:0000256" key="1">
    <source>
        <dbReference type="ARBA" id="ARBA00006484"/>
    </source>
</evidence>
<dbReference type="Gene3D" id="3.40.50.720">
    <property type="entry name" value="NAD(P)-binding Rossmann-like Domain"/>
    <property type="match status" value="1"/>
</dbReference>
<name>A0A2G7G4V7_9EURO</name>
<dbReference type="PANTHER" id="PTHR24320">
    <property type="entry name" value="RETINOL DEHYDROGENASE"/>
    <property type="match status" value="1"/>
</dbReference>